<evidence type="ECO:0000313" key="4">
    <source>
        <dbReference type="Proteomes" id="UP000263094"/>
    </source>
</evidence>
<organism evidence="3 4">
    <name type="scientific">Streptomyces triticagri</name>
    <dbReference type="NCBI Taxonomy" id="2293568"/>
    <lineage>
        <taxon>Bacteria</taxon>
        <taxon>Bacillati</taxon>
        <taxon>Actinomycetota</taxon>
        <taxon>Actinomycetes</taxon>
        <taxon>Kitasatosporales</taxon>
        <taxon>Streptomycetaceae</taxon>
        <taxon>Streptomyces</taxon>
    </lineage>
</organism>
<keyword evidence="4" id="KW-1185">Reference proteome</keyword>
<evidence type="ECO:0000313" key="3">
    <source>
        <dbReference type="EMBL" id="RFU85251.1"/>
    </source>
</evidence>
<name>A0A372M2W9_9ACTN</name>
<evidence type="ECO:0000256" key="1">
    <source>
        <dbReference type="SAM" id="MobiDB-lite"/>
    </source>
</evidence>
<sequence length="330" mass="36365">MSFPIGRASFRCARDARLRAWDALRSDPGVRDEGVSTIVAFAAVERVDRATAVAGSGCRPEDGLASRQFRRAVRVLFSTHRPGWIAPGRRPGRTQQQTSHTGRLRRRAVPEGFSAVGPSAAGAQASVVARVVELAERLGMSRDEILDPERLSAESGVPAHTVRALLDGRPAGESDLQARFLQRFELLRRTRLKPNGRPYTQQEIADGAGMSRQQAGALIHGDRRPTMEHCAAIQRFFEVHAGFLTAEDPEALADCLRRTEQELLQRLTGAEAEAPSSAGELQGDPLQRLLQDHGVRGIAWRAAQLPSDKHRDKVTEWLDLLLENVRRDDS</sequence>
<dbReference type="GO" id="GO:0003677">
    <property type="term" value="F:DNA binding"/>
    <property type="evidence" value="ECO:0007669"/>
    <property type="project" value="InterPro"/>
</dbReference>
<dbReference type="SMART" id="SM00530">
    <property type="entry name" value="HTH_XRE"/>
    <property type="match status" value="1"/>
</dbReference>
<dbReference type="SUPFAM" id="SSF47413">
    <property type="entry name" value="lambda repressor-like DNA-binding domains"/>
    <property type="match status" value="1"/>
</dbReference>
<evidence type="ECO:0000259" key="2">
    <source>
        <dbReference type="PROSITE" id="PS50943"/>
    </source>
</evidence>
<dbReference type="EMBL" id="QUAK01000099">
    <property type="protein sequence ID" value="RFU85251.1"/>
    <property type="molecule type" value="Genomic_DNA"/>
</dbReference>
<gene>
    <name evidence="3" type="ORF">DY218_18315</name>
</gene>
<feature type="region of interest" description="Disordered" evidence="1">
    <location>
        <begin position="84"/>
        <end position="105"/>
    </location>
</feature>
<dbReference type="CDD" id="cd00093">
    <property type="entry name" value="HTH_XRE"/>
    <property type="match status" value="1"/>
</dbReference>
<comment type="caution">
    <text evidence="3">The sequence shown here is derived from an EMBL/GenBank/DDBJ whole genome shotgun (WGS) entry which is preliminary data.</text>
</comment>
<feature type="domain" description="HTH cro/C1-type" evidence="2">
    <location>
        <begin position="199"/>
        <end position="244"/>
    </location>
</feature>
<dbReference type="InterPro" id="IPR001387">
    <property type="entry name" value="Cro/C1-type_HTH"/>
</dbReference>
<dbReference type="Proteomes" id="UP000263094">
    <property type="component" value="Unassembled WGS sequence"/>
</dbReference>
<dbReference type="InterPro" id="IPR010982">
    <property type="entry name" value="Lambda_DNA-bd_dom_sf"/>
</dbReference>
<dbReference type="AlphaFoldDB" id="A0A372M2W9"/>
<proteinExistence type="predicted"/>
<reference evidence="3 4" key="1">
    <citation type="submission" date="2018-08" db="EMBL/GenBank/DDBJ databases">
        <title>Isolation, diversity and antifungal activity of Actinobacteria from wheat.</title>
        <authorList>
            <person name="Han C."/>
        </authorList>
    </citation>
    <scope>NUCLEOTIDE SEQUENCE [LARGE SCALE GENOMIC DNA]</scope>
    <source>
        <strain evidence="3 4">NEAU-YY421</strain>
    </source>
</reference>
<dbReference type="PROSITE" id="PS50943">
    <property type="entry name" value="HTH_CROC1"/>
    <property type="match status" value="1"/>
</dbReference>
<dbReference type="Pfam" id="PF01381">
    <property type="entry name" value="HTH_3"/>
    <property type="match status" value="1"/>
</dbReference>
<dbReference type="OrthoDB" id="4318580at2"/>
<dbReference type="Gene3D" id="1.10.260.40">
    <property type="entry name" value="lambda repressor-like DNA-binding domains"/>
    <property type="match status" value="1"/>
</dbReference>
<protein>
    <submittedName>
        <fullName evidence="3">XRE family transcriptional regulator</fullName>
    </submittedName>
</protein>
<accession>A0A372M2W9</accession>